<proteinExistence type="predicted"/>
<dbReference type="AlphaFoldDB" id="A0A6L9UGM2"/>
<evidence type="ECO:0000313" key="2">
    <source>
        <dbReference type="EMBL" id="NEI74519.1"/>
    </source>
</evidence>
<evidence type="ECO:0000259" key="1">
    <source>
        <dbReference type="PROSITE" id="PS50931"/>
    </source>
</evidence>
<dbReference type="Proteomes" id="UP000483035">
    <property type="component" value="Unassembled WGS sequence"/>
</dbReference>
<sequence>MSACKDCRLSHRHFVEAAEKGSFRRVAAALGVQRSTISRCVRDLE</sequence>
<name>A0A6L9UGM2_9HYPH</name>
<feature type="domain" description="HTH lysR-type" evidence="1">
    <location>
        <begin position="14"/>
        <end position="45"/>
    </location>
</feature>
<dbReference type="GO" id="GO:0003700">
    <property type="term" value="F:DNA-binding transcription factor activity"/>
    <property type="evidence" value="ECO:0007669"/>
    <property type="project" value="InterPro"/>
</dbReference>
<organism evidence="2 3">
    <name type="scientific">Rhizobium lusitanum</name>
    <dbReference type="NCBI Taxonomy" id="293958"/>
    <lineage>
        <taxon>Bacteria</taxon>
        <taxon>Pseudomonadati</taxon>
        <taxon>Pseudomonadota</taxon>
        <taxon>Alphaproteobacteria</taxon>
        <taxon>Hyphomicrobiales</taxon>
        <taxon>Rhizobiaceae</taxon>
        <taxon>Rhizobium/Agrobacterium group</taxon>
        <taxon>Rhizobium</taxon>
    </lineage>
</organism>
<dbReference type="Gene3D" id="1.10.10.10">
    <property type="entry name" value="Winged helix-like DNA-binding domain superfamily/Winged helix DNA-binding domain"/>
    <property type="match status" value="1"/>
</dbReference>
<evidence type="ECO:0000313" key="3">
    <source>
        <dbReference type="Proteomes" id="UP000483035"/>
    </source>
</evidence>
<comment type="caution">
    <text evidence="2">The sequence shown here is derived from an EMBL/GenBank/DDBJ whole genome shotgun (WGS) entry which is preliminary data.</text>
</comment>
<dbReference type="InterPro" id="IPR036390">
    <property type="entry name" value="WH_DNA-bd_sf"/>
</dbReference>
<dbReference type="InterPro" id="IPR000847">
    <property type="entry name" value="LysR_HTH_N"/>
</dbReference>
<dbReference type="PROSITE" id="PS50931">
    <property type="entry name" value="HTH_LYSR"/>
    <property type="match status" value="1"/>
</dbReference>
<dbReference type="SUPFAM" id="SSF46785">
    <property type="entry name" value="Winged helix' DNA-binding domain"/>
    <property type="match status" value="1"/>
</dbReference>
<reference evidence="2 3" key="1">
    <citation type="submission" date="2019-12" db="EMBL/GenBank/DDBJ databases">
        <title>Rhizobium genotypes associated with high levels of biological nitrogen fixation by grain legumes in a temperate-maritime cropping system.</title>
        <authorList>
            <person name="Maluk M."/>
            <person name="Francesc Ferrando Molina F."/>
            <person name="Lopez Del Egido L."/>
            <person name="Lafos M."/>
            <person name="Langarica-Fuentes A."/>
            <person name="Gebre Yohannes G."/>
            <person name="Young M.W."/>
            <person name="Martin P."/>
            <person name="Gantlett R."/>
            <person name="Kenicer G."/>
            <person name="Hawes C."/>
            <person name="Begg G.S."/>
            <person name="Quilliam R.S."/>
            <person name="Squire G.R."/>
            <person name="Poole P.S."/>
            <person name="Young P.W."/>
            <person name="Iannetta P.M."/>
            <person name="James E.K."/>
        </authorList>
    </citation>
    <scope>NUCLEOTIDE SEQUENCE [LARGE SCALE GENOMIC DNA]</scope>
    <source>
        <strain evidence="2 3">JHI1118</strain>
    </source>
</reference>
<dbReference type="EMBL" id="WUEY01000032">
    <property type="protein sequence ID" value="NEI74519.1"/>
    <property type="molecule type" value="Genomic_DNA"/>
</dbReference>
<protein>
    <submittedName>
        <fullName evidence="2">LysR family transcriptional regulator</fullName>
    </submittedName>
</protein>
<dbReference type="Pfam" id="PF00126">
    <property type="entry name" value="HTH_1"/>
    <property type="match status" value="1"/>
</dbReference>
<gene>
    <name evidence="2" type="ORF">GR212_33775</name>
</gene>
<dbReference type="InterPro" id="IPR036388">
    <property type="entry name" value="WH-like_DNA-bd_sf"/>
</dbReference>
<accession>A0A6L9UGM2</accession>